<dbReference type="Pfam" id="PF07691">
    <property type="entry name" value="PA14"/>
    <property type="match status" value="1"/>
</dbReference>
<reference evidence="2" key="1">
    <citation type="submission" date="2020-07" db="EMBL/GenBank/DDBJ databases">
        <authorList>
            <person name="Nieuwenhuis M."/>
            <person name="Van De Peppel L.J.J."/>
        </authorList>
    </citation>
    <scope>NUCLEOTIDE SEQUENCE</scope>
    <source>
        <strain evidence="2">AP01</strain>
        <tissue evidence="2">Mycelium</tissue>
    </source>
</reference>
<reference evidence="2" key="2">
    <citation type="submission" date="2021-10" db="EMBL/GenBank/DDBJ databases">
        <title>Phylogenomics reveals ancestral predisposition of the termite-cultivated fungus Termitomyces towards a domesticated lifestyle.</title>
        <authorList>
            <person name="Auxier B."/>
            <person name="Grum-Grzhimaylo A."/>
            <person name="Cardenas M.E."/>
            <person name="Lodge J.D."/>
            <person name="Laessoe T."/>
            <person name="Pedersen O."/>
            <person name="Smith M.E."/>
            <person name="Kuyper T.W."/>
            <person name="Franco-Molano E.A."/>
            <person name="Baroni T.J."/>
            <person name="Aanen D.K."/>
        </authorList>
    </citation>
    <scope>NUCLEOTIDE SEQUENCE</scope>
    <source>
        <strain evidence="2">AP01</strain>
        <tissue evidence="2">Mycelium</tissue>
    </source>
</reference>
<dbReference type="EMBL" id="JABCKV010000001">
    <property type="protein sequence ID" value="KAG5648832.1"/>
    <property type="molecule type" value="Genomic_DNA"/>
</dbReference>
<dbReference type="AlphaFoldDB" id="A0A9P7GKU0"/>
<dbReference type="Proteomes" id="UP000775547">
    <property type="component" value="Unassembled WGS sequence"/>
</dbReference>
<name>A0A9P7GKU0_9AGAR</name>
<proteinExistence type="predicted"/>
<comment type="caution">
    <text evidence="2">The sequence shown here is derived from an EMBL/GenBank/DDBJ whole genome shotgun (WGS) entry which is preliminary data.</text>
</comment>
<evidence type="ECO:0000259" key="1">
    <source>
        <dbReference type="PROSITE" id="PS51820"/>
    </source>
</evidence>
<evidence type="ECO:0000313" key="3">
    <source>
        <dbReference type="Proteomes" id="UP000775547"/>
    </source>
</evidence>
<keyword evidence="3" id="KW-1185">Reference proteome</keyword>
<dbReference type="SUPFAM" id="SSF56988">
    <property type="entry name" value="Anthrax protective antigen"/>
    <property type="match status" value="1"/>
</dbReference>
<accession>A0A9P7GKU0</accession>
<protein>
    <recommendedName>
        <fullName evidence="1">PA14 domain-containing protein</fullName>
    </recommendedName>
</protein>
<dbReference type="Gene3D" id="2.60.120.260">
    <property type="entry name" value="Galactose-binding domain-like"/>
    <property type="match status" value="1"/>
</dbReference>
<dbReference type="OrthoDB" id="47059at2759"/>
<dbReference type="PROSITE" id="PS51820">
    <property type="entry name" value="PA14"/>
    <property type="match status" value="1"/>
</dbReference>
<gene>
    <name evidence="2" type="ORF">DXG03_000181</name>
</gene>
<feature type="domain" description="PA14" evidence="1">
    <location>
        <begin position="1"/>
        <end position="110"/>
    </location>
</feature>
<sequence>MRITGKFSPDEDGDWEFGLSLAGRGNLFLDEKLIVDLSTDPTQGESFFGLGTTDVRTVVTGLRAGQTYDLELRLCNADFAARGSPFLCWGGVRLGAMKRISADGAIADAVQLAKEANGKVSCRDPFGRPSDMIILQRRSLLSDSTTSKEALLTIVLG</sequence>
<organism evidence="2 3">
    <name type="scientific">Asterophora parasitica</name>
    <dbReference type="NCBI Taxonomy" id="117018"/>
    <lineage>
        <taxon>Eukaryota</taxon>
        <taxon>Fungi</taxon>
        <taxon>Dikarya</taxon>
        <taxon>Basidiomycota</taxon>
        <taxon>Agaricomycotina</taxon>
        <taxon>Agaricomycetes</taxon>
        <taxon>Agaricomycetidae</taxon>
        <taxon>Agaricales</taxon>
        <taxon>Tricholomatineae</taxon>
        <taxon>Lyophyllaceae</taxon>
        <taxon>Asterophora</taxon>
    </lineage>
</organism>
<dbReference type="InterPro" id="IPR011658">
    <property type="entry name" value="PA14_dom"/>
</dbReference>
<dbReference type="InterPro" id="IPR037524">
    <property type="entry name" value="PA14/GLEYA"/>
</dbReference>
<evidence type="ECO:0000313" key="2">
    <source>
        <dbReference type="EMBL" id="KAG5648832.1"/>
    </source>
</evidence>